<sequence>MHSVERNAWLHHPPLLQQTIYKRNHIMSEAVSLKDVVSMPEAVEFLEGLLAQHGETEDALMILLLKVSMTKAILEKALGANPIVVTLEDVE</sequence>
<keyword evidence="2" id="KW-1185">Reference proteome</keyword>
<organism evidence="1 2">
    <name type="scientific">Pseudomonas phage PPSC2</name>
    <dbReference type="NCBI Taxonomy" id="2041350"/>
    <lineage>
        <taxon>Viruses</taxon>
        <taxon>Duplodnaviria</taxon>
        <taxon>Heunggongvirae</taxon>
        <taxon>Uroviricota</taxon>
        <taxon>Caudoviricetes</taxon>
        <taxon>Vandenendeviridae</taxon>
        <taxon>Gorskivirinae</taxon>
        <taxon>Shenlongvirus</taxon>
        <taxon>Shenlongvirus PPSC2</taxon>
    </lineage>
</organism>
<dbReference type="EMBL" id="MF893340">
    <property type="protein sequence ID" value="ATN92824.1"/>
    <property type="molecule type" value="Genomic_DNA"/>
</dbReference>
<evidence type="ECO:0000313" key="2">
    <source>
        <dbReference type="Proteomes" id="UP000244827"/>
    </source>
</evidence>
<proteinExistence type="predicted"/>
<gene>
    <name evidence="1" type="ORF">PPSC2_61</name>
</gene>
<name>A0A2R2YAM0_9CAUD</name>
<dbReference type="Proteomes" id="UP000244827">
    <property type="component" value="Segment"/>
</dbReference>
<protein>
    <submittedName>
        <fullName evidence="1">Uncharacterized protein</fullName>
    </submittedName>
</protein>
<accession>A0A2R2YAM0</accession>
<reference evidence="1 2" key="1">
    <citation type="journal article" date="2018" name="Arch. Virol.">
        <title>Genomic characterization and phylogenetic analysis of the novel Pseudomonas phage PPSC2.</title>
        <authorList>
            <person name="Wu X."/>
            <person name="Wu Y."/>
            <person name="Tang Y."/>
            <person name="Gan B."/>
        </authorList>
    </citation>
    <scope>NUCLEOTIDE SEQUENCE [LARGE SCALE GENOMIC DNA]</scope>
</reference>
<evidence type="ECO:0000313" key="1">
    <source>
        <dbReference type="EMBL" id="ATN92824.1"/>
    </source>
</evidence>